<sequence length="147" mass="17137">MPEFILSEKNKLQGSSNFDIWYCTIEGYLKAKQLGGYIKSNYKTFNEPSKFEPNDALAGIIIFTNCTDSVKRYIMNCESAYEKMEKLKSLYKLDDSHNHGEWLRRLGSLKTTNLKETMNVMNEIMELFKLLENSCMNKSNMEKITIM</sequence>
<organism evidence="1 2">
    <name type="scientific">Piromyces finnis</name>
    <dbReference type="NCBI Taxonomy" id="1754191"/>
    <lineage>
        <taxon>Eukaryota</taxon>
        <taxon>Fungi</taxon>
        <taxon>Fungi incertae sedis</taxon>
        <taxon>Chytridiomycota</taxon>
        <taxon>Chytridiomycota incertae sedis</taxon>
        <taxon>Neocallimastigomycetes</taxon>
        <taxon>Neocallimastigales</taxon>
        <taxon>Neocallimastigaceae</taxon>
        <taxon>Piromyces</taxon>
    </lineage>
</organism>
<keyword evidence="2" id="KW-1185">Reference proteome</keyword>
<proteinExistence type="predicted"/>
<dbReference type="AlphaFoldDB" id="A0A1Y1V8C8"/>
<dbReference type="Proteomes" id="UP000193719">
    <property type="component" value="Unassembled WGS sequence"/>
</dbReference>
<gene>
    <name evidence="1" type="ORF">BCR36DRAFT_450176</name>
</gene>
<name>A0A1Y1V8C8_9FUNG</name>
<reference evidence="1 2" key="2">
    <citation type="submission" date="2016-08" db="EMBL/GenBank/DDBJ databases">
        <title>Pervasive Adenine N6-methylation of Active Genes in Fungi.</title>
        <authorList>
            <consortium name="DOE Joint Genome Institute"/>
            <person name="Mondo S.J."/>
            <person name="Dannebaum R.O."/>
            <person name="Kuo R.C."/>
            <person name="Labutti K."/>
            <person name="Haridas S."/>
            <person name="Kuo A."/>
            <person name="Salamov A."/>
            <person name="Ahrendt S.R."/>
            <person name="Lipzen A."/>
            <person name="Sullivan W."/>
            <person name="Andreopoulos W.B."/>
            <person name="Clum A."/>
            <person name="Lindquist E."/>
            <person name="Daum C."/>
            <person name="Ramamoorthy G.K."/>
            <person name="Gryganskyi A."/>
            <person name="Culley D."/>
            <person name="Magnuson J.K."/>
            <person name="James T.Y."/>
            <person name="O'Malley M.A."/>
            <person name="Stajich J.E."/>
            <person name="Spatafora J.W."/>
            <person name="Visel A."/>
            <person name="Grigoriev I.V."/>
        </authorList>
    </citation>
    <scope>NUCLEOTIDE SEQUENCE [LARGE SCALE GENOMIC DNA]</scope>
    <source>
        <strain evidence="2">finn</strain>
    </source>
</reference>
<reference evidence="1 2" key="1">
    <citation type="submission" date="2016-08" db="EMBL/GenBank/DDBJ databases">
        <title>Genomes of anaerobic fungi encode conserved fungal cellulosomes for biomass hydrolysis.</title>
        <authorList>
            <consortium name="DOE Joint Genome Institute"/>
            <person name="Haitjema C.H."/>
            <person name="Gilmore S.P."/>
            <person name="Henske J.K."/>
            <person name="Solomon K.V."/>
            <person name="De Groot R."/>
            <person name="Kuo A."/>
            <person name="Mondo S.J."/>
            <person name="Salamov A.A."/>
            <person name="Labutti K."/>
            <person name="Zhao Z."/>
            <person name="Chiniquy J."/>
            <person name="Barry K."/>
            <person name="Brewer H.M."/>
            <person name="Purvine S.O."/>
            <person name="Wright A.T."/>
            <person name="Boxma B."/>
            <person name="Van Alen T."/>
            <person name="Hackstein J.H."/>
            <person name="Baker S.E."/>
            <person name="Grigoriev I.V."/>
            <person name="O'Malley M.A."/>
        </authorList>
    </citation>
    <scope>NUCLEOTIDE SEQUENCE [LARGE SCALE GENOMIC DNA]</scope>
    <source>
        <strain evidence="2">finn</strain>
    </source>
</reference>
<dbReference type="EMBL" id="MCFH01000023">
    <property type="protein sequence ID" value="ORX49602.1"/>
    <property type="molecule type" value="Genomic_DNA"/>
</dbReference>
<dbReference type="OrthoDB" id="7478066at2759"/>
<protein>
    <submittedName>
        <fullName evidence="1">Uncharacterized protein</fullName>
    </submittedName>
</protein>
<accession>A0A1Y1V8C8</accession>
<comment type="caution">
    <text evidence="1">The sequence shown here is derived from an EMBL/GenBank/DDBJ whole genome shotgun (WGS) entry which is preliminary data.</text>
</comment>
<evidence type="ECO:0000313" key="1">
    <source>
        <dbReference type="EMBL" id="ORX49602.1"/>
    </source>
</evidence>
<evidence type="ECO:0000313" key="2">
    <source>
        <dbReference type="Proteomes" id="UP000193719"/>
    </source>
</evidence>
<dbReference type="Pfam" id="PF14223">
    <property type="entry name" value="Retrotran_gag_2"/>
    <property type="match status" value="1"/>
</dbReference>